<protein>
    <recommendedName>
        <fullName evidence="3">Lipoprotein</fullName>
    </recommendedName>
</protein>
<sequence length="262" mass="29849">MRKQILAVMVGLTVILGGCSKQSAQNTESTDSKQSIENIENILQEVKKDTKEIKSGKVHIMLSISSDNTATAYGYEMSGDEKFDPLELAMKGKIITPSKNTEVEDYIKDGVYYIKTKLDNGSAWFKKKGPTDNKHILSFKTESINMQEGTLNLLDNKDNWDITKDGDKVTFRLKKTDELKNKVKEERSKKTEKKVKYSDFDYTIEYVFNTKTNDVEKLVYELHTKTEGSTSKSLDKGSLEEINKEVKIELPEESKKALEMKD</sequence>
<dbReference type="RefSeq" id="WP_006364325.1">
    <property type="nucleotide sequence ID" value="NZ_CAUUTG010000001.1"/>
</dbReference>
<dbReference type="PROSITE" id="PS51257">
    <property type="entry name" value="PROKAR_LIPOPROTEIN"/>
    <property type="match status" value="1"/>
</dbReference>
<dbReference type="Proteomes" id="UP000427636">
    <property type="component" value="Chromosome"/>
</dbReference>
<gene>
    <name evidence="1" type="ORF">FOC50_00730</name>
</gene>
<keyword evidence="2" id="KW-1185">Reference proteome</keyword>
<accession>A0ABX6FKT8</accession>
<evidence type="ECO:0008006" key="3">
    <source>
        <dbReference type="Google" id="ProtNLM"/>
    </source>
</evidence>
<dbReference type="EMBL" id="CP046313">
    <property type="protein sequence ID" value="QGS06907.1"/>
    <property type="molecule type" value="Genomic_DNA"/>
</dbReference>
<organism evidence="1 2">
    <name type="scientific">Gemella sanguinis</name>
    <dbReference type="NCBI Taxonomy" id="84135"/>
    <lineage>
        <taxon>Bacteria</taxon>
        <taxon>Bacillati</taxon>
        <taxon>Bacillota</taxon>
        <taxon>Bacilli</taxon>
        <taxon>Bacillales</taxon>
        <taxon>Gemellaceae</taxon>
        <taxon>Gemella</taxon>
    </lineage>
</organism>
<reference evidence="1 2" key="1">
    <citation type="submission" date="2019-11" db="EMBL/GenBank/DDBJ databases">
        <title>FDA dAtabase for Regulatory Grade micrObial Sequences (FDA-ARGOS): Supporting development and validation of Infectious Disease Dx tests.</title>
        <authorList>
            <person name="Turner S."/>
            <person name="Byrd R."/>
            <person name="Tallon L."/>
            <person name="Sadzewicz L."/>
            <person name="Vavikolanu K."/>
            <person name="Mehta A."/>
            <person name="Aluvathingal J."/>
            <person name="Nadendla S."/>
            <person name="Myers T."/>
            <person name="Yan Y."/>
            <person name="Sichtig H."/>
        </authorList>
    </citation>
    <scope>NUCLEOTIDE SEQUENCE [LARGE SCALE GENOMIC DNA]</scope>
    <source>
        <strain evidence="1 2">FDAARGOS_742</strain>
    </source>
</reference>
<evidence type="ECO:0000313" key="2">
    <source>
        <dbReference type="Proteomes" id="UP000427636"/>
    </source>
</evidence>
<name>A0ABX6FKT8_9BACL</name>
<evidence type="ECO:0000313" key="1">
    <source>
        <dbReference type="EMBL" id="QGS06907.1"/>
    </source>
</evidence>
<dbReference type="GeneID" id="84801778"/>
<proteinExistence type="predicted"/>